<organism evidence="2 3">
    <name type="scientific">Scylla paramamosain</name>
    <name type="common">Mud crab</name>
    <dbReference type="NCBI Taxonomy" id="85552"/>
    <lineage>
        <taxon>Eukaryota</taxon>
        <taxon>Metazoa</taxon>
        <taxon>Ecdysozoa</taxon>
        <taxon>Arthropoda</taxon>
        <taxon>Crustacea</taxon>
        <taxon>Multicrustacea</taxon>
        <taxon>Malacostraca</taxon>
        <taxon>Eumalacostraca</taxon>
        <taxon>Eucarida</taxon>
        <taxon>Decapoda</taxon>
        <taxon>Pleocyemata</taxon>
        <taxon>Brachyura</taxon>
        <taxon>Eubrachyura</taxon>
        <taxon>Portunoidea</taxon>
        <taxon>Portunidae</taxon>
        <taxon>Portuninae</taxon>
        <taxon>Scylla</taxon>
    </lineage>
</organism>
<evidence type="ECO:0000313" key="2">
    <source>
        <dbReference type="EMBL" id="KAK8378878.1"/>
    </source>
</evidence>
<comment type="caution">
    <text evidence="2">The sequence shown here is derived from an EMBL/GenBank/DDBJ whole genome shotgun (WGS) entry which is preliminary data.</text>
</comment>
<keyword evidence="1" id="KW-1133">Transmembrane helix</keyword>
<keyword evidence="1" id="KW-0472">Membrane</keyword>
<dbReference type="Proteomes" id="UP001487740">
    <property type="component" value="Unassembled WGS sequence"/>
</dbReference>
<protein>
    <submittedName>
        <fullName evidence="2">Uncharacterized protein</fullName>
    </submittedName>
</protein>
<evidence type="ECO:0000313" key="3">
    <source>
        <dbReference type="Proteomes" id="UP001487740"/>
    </source>
</evidence>
<feature type="transmembrane region" description="Helical" evidence="1">
    <location>
        <begin position="9"/>
        <end position="29"/>
    </location>
</feature>
<name>A0AAW0SUZ8_SCYPA</name>
<keyword evidence="3" id="KW-1185">Reference proteome</keyword>
<proteinExistence type="predicted"/>
<reference evidence="2 3" key="1">
    <citation type="submission" date="2023-03" db="EMBL/GenBank/DDBJ databases">
        <title>High-quality genome of Scylla paramamosain provides insights in environmental adaptation.</title>
        <authorList>
            <person name="Zhang L."/>
        </authorList>
    </citation>
    <scope>NUCLEOTIDE SEQUENCE [LARGE SCALE GENOMIC DNA]</scope>
    <source>
        <strain evidence="2">LZ_2023a</strain>
        <tissue evidence="2">Muscle</tissue>
    </source>
</reference>
<sequence>MGGFGGRGAAVRVVVMVVGVVALSSITILTRPYSDHLLFSLEGPLPPDHPELLRYLRREVLVPPAAGPYNLLGEEERGAAEGGEE</sequence>
<evidence type="ECO:0000256" key="1">
    <source>
        <dbReference type="SAM" id="Phobius"/>
    </source>
</evidence>
<dbReference type="EMBL" id="JARAKH010000044">
    <property type="protein sequence ID" value="KAK8378878.1"/>
    <property type="molecule type" value="Genomic_DNA"/>
</dbReference>
<keyword evidence="1" id="KW-0812">Transmembrane</keyword>
<dbReference type="AlphaFoldDB" id="A0AAW0SUZ8"/>
<accession>A0AAW0SUZ8</accession>
<gene>
    <name evidence="2" type="ORF">O3P69_009544</name>
</gene>